<evidence type="ECO:0000313" key="2">
    <source>
        <dbReference type="Proteomes" id="UP000523795"/>
    </source>
</evidence>
<dbReference type="SUPFAM" id="SSF53850">
    <property type="entry name" value="Periplasmic binding protein-like II"/>
    <property type="match status" value="1"/>
</dbReference>
<name>A0ABX1JNG7_9MICC</name>
<proteinExistence type="predicted"/>
<dbReference type="EMBL" id="JAAZSR010000065">
    <property type="protein sequence ID" value="NKX50145.1"/>
    <property type="molecule type" value="Genomic_DNA"/>
</dbReference>
<reference evidence="1 2" key="1">
    <citation type="submission" date="2020-04" db="EMBL/GenBank/DDBJ databases">
        <authorList>
            <person name="Liu S."/>
        </authorList>
    </citation>
    <scope>NUCLEOTIDE SEQUENCE [LARGE SCALE GENOMIC DNA]</scope>
    <source>
        <strain evidence="1 2">CGMCC 1.15091</strain>
    </source>
</reference>
<gene>
    <name evidence="1" type="ORF">HER39_06095</name>
</gene>
<evidence type="ECO:0000313" key="1">
    <source>
        <dbReference type="EMBL" id="NKX50145.1"/>
    </source>
</evidence>
<dbReference type="Gene3D" id="3.40.190.10">
    <property type="entry name" value="Periplasmic binding protein-like II"/>
    <property type="match status" value="1"/>
</dbReference>
<organism evidence="1 2">
    <name type="scientific">Arthrobacter deserti</name>
    <dbReference type="NCBI Taxonomy" id="1742687"/>
    <lineage>
        <taxon>Bacteria</taxon>
        <taxon>Bacillati</taxon>
        <taxon>Actinomycetota</taxon>
        <taxon>Actinomycetes</taxon>
        <taxon>Micrococcales</taxon>
        <taxon>Micrococcaceae</taxon>
        <taxon>Arthrobacter</taxon>
    </lineage>
</organism>
<protein>
    <submittedName>
        <fullName evidence="1">ABC transporter substrate-binding protein</fullName>
    </submittedName>
</protein>
<feature type="non-terminal residue" evidence="1">
    <location>
        <position position="1"/>
    </location>
</feature>
<sequence length="47" mass="5415">DDAFKLSRWSTTETLVRLDEAGDARPMLATDWEQVNPTTWSFTIREG</sequence>
<dbReference type="Proteomes" id="UP000523795">
    <property type="component" value="Unassembled WGS sequence"/>
</dbReference>
<keyword evidence="2" id="KW-1185">Reference proteome</keyword>
<accession>A0ABX1JNG7</accession>
<feature type="non-terminal residue" evidence="1">
    <location>
        <position position="47"/>
    </location>
</feature>
<comment type="caution">
    <text evidence="1">The sequence shown here is derived from an EMBL/GenBank/DDBJ whole genome shotgun (WGS) entry which is preliminary data.</text>
</comment>